<dbReference type="Proteomes" id="UP001589788">
    <property type="component" value="Unassembled WGS sequence"/>
</dbReference>
<accession>A0ABV6C504</accession>
<dbReference type="InterPro" id="IPR003448">
    <property type="entry name" value="Mopterin_biosynth_MoaE"/>
</dbReference>
<name>A0ABV6C504_9ACTN</name>
<comment type="caution">
    <text evidence="2">The sequence shown here is derived from an EMBL/GenBank/DDBJ whole genome shotgun (WGS) entry which is preliminary data.</text>
</comment>
<keyword evidence="3" id="KW-1185">Reference proteome</keyword>
<sequence>MVDPPAGDTWVRCTRDPLAPGEAASWAVTPSCGGLVLFMGTVRDHAEGRPGVTEVAYEAYEEQVEPALWAVATEARRRWPELGRLVLQHRIGPLAVGEASVLVVATAPHRPEAFVAGRFLIDAIKRTVPIWKRESWAGGVDWGSCAEELTTPDAVPSPPRWPAHDHGPHHADDPHHADGARHERAGTVARDQAGIGAEAGSGRGH</sequence>
<dbReference type="Pfam" id="PF02391">
    <property type="entry name" value="MoaE"/>
    <property type="match status" value="1"/>
</dbReference>
<evidence type="ECO:0000313" key="3">
    <source>
        <dbReference type="Proteomes" id="UP001589788"/>
    </source>
</evidence>
<feature type="region of interest" description="Disordered" evidence="1">
    <location>
        <begin position="149"/>
        <end position="184"/>
    </location>
</feature>
<dbReference type="RefSeq" id="WP_377790418.1">
    <property type="nucleotide sequence ID" value="NZ_JBHLYQ010000153.1"/>
</dbReference>
<evidence type="ECO:0000313" key="2">
    <source>
        <dbReference type="EMBL" id="MFC0082774.1"/>
    </source>
</evidence>
<feature type="compositionally biased region" description="Basic and acidic residues" evidence="1">
    <location>
        <begin position="162"/>
        <end position="184"/>
    </location>
</feature>
<dbReference type="PANTHER" id="PTHR23404">
    <property type="entry name" value="MOLYBDOPTERIN SYNTHASE RELATED"/>
    <property type="match status" value="1"/>
</dbReference>
<organism evidence="2 3">
    <name type="scientific">Aciditerrimonas ferrireducens</name>
    <dbReference type="NCBI Taxonomy" id="667306"/>
    <lineage>
        <taxon>Bacteria</taxon>
        <taxon>Bacillati</taxon>
        <taxon>Actinomycetota</taxon>
        <taxon>Acidimicrobiia</taxon>
        <taxon>Acidimicrobiales</taxon>
        <taxon>Acidimicrobiaceae</taxon>
        <taxon>Aciditerrimonas</taxon>
    </lineage>
</organism>
<reference evidence="2 3" key="1">
    <citation type="submission" date="2024-09" db="EMBL/GenBank/DDBJ databases">
        <authorList>
            <person name="Sun Q."/>
            <person name="Mori K."/>
        </authorList>
    </citation>
    <scope>NUCLEOTIDE SEQUENCE [LARGE SCALE GENOMIC DNA]</scope>
    <source>
        <strain evidence="2 3">JCM 15389</strain>
    </source>
</reference>
<protein>
    <submittedName>
        <fullName evidence="2">Molybdenum cofactor biosynthesis protein MoaE</fullName>
    </submittedName>
</protein>
<dbReference type="InterPro" id="IPR036563">
    <property type="entry name" value="MoaE_sf"/>
</dbReference>
<evidence type="ECO:0000256" key="1">
    <source>
        <dbReference type="SAM" id="MobiDB-lite"/>
    </source>
</evidence>
<dbReference type="SUPFAM" id="SSF54690">
    <property type="entry name" value="Molybdopterin synthase subunit MoaE"/>
    <property type="match status" value="1"/>
</dbReference>
<gene>
    <name evidence="2" type="ORF">ACFFRE_11590</name>
</gene>
<dbReference type="CDD" id="cd00756">
    <property type="entry name" value="MoaE"/>
    <property type="match status" value="1"/>
</dbReference>
<proteinExistence type="predicted"/>
<dbReference type="EMBL" id="JBHLYQ010000153">
    <property type="protein sequence ID" value="MFC0082774.1"/>
    <property type="molecule type" value="Genomic_DNA"/>
</dbReference>
<dbReference type="Gene3D" id="3.90.1170.40">
    <property type="entry name" value="Molybdopterin biosynthesis MoaE subunit"/>
    <property type="match status" value="1"/>
</dbReference>